<gene>
    <name evidence="1" type="ORF">LA374_00460</name>
</gene>
<keyword evidence="2" id="KW-1185">Reference proteome</keyword>
<sequence>MRAGEISDVCGMLLGLEWAARHITESTSENERAAIETVITTLSSSARDRIERIAARKGAQQINSAIP</sequence>
<protein>
    <submittedName>
        <fullName evidence="1">Uncharacterized protein</fullName>
    </submittedName>
</protein>
<dbReference type="Proteomes" id="UP000774958">
    <property type="component" value="Unassembled WGS sequence"/>
</dbReference>
<accession>A0ABS7V5N4</accession>
<dbReference type="EMBL" id="JAIRBT010000001">
    <property type="protein sequence ID" value="MBZ6064690.1"/>
    <property type="molecule type" value="Genomic_DNA"/>
</dbReference>
<proteinExistence type="predicted"/>
<reference evidence="1 2" key="1">
    <citation type="submission" date="2021-09" db="EMBL/GenBank/DDBJ databases">
        <title>Aeromonas schubertii isolated from Asian sea bass.</title>
        <authorList>
            <person name="Pinpimai K."/>
        </authorList>
    </citation>
    <scope>NUCLEOTIDE SEQUENCE [LARGE SCALE GENOMIC DNA]</scope>
    <source>
        <strain evidence="1 2">CHULA2021a</strain>
    </source>
</reference>
<comment type="caution">
    <text evidence="1">The sequence shown here is derived from an EMBL/GenBank/DDBJ whole genome shotgun (WGS) entry which is preliminary data.</text>
</comment>
<evidence type="ECO:0000313" key="1">
    <source>
        <dbReference type="EMBL" id="MBZ6064690.1"/>
    </source>
</evidence>
<name>A0ABS7V5N4_9GAMM</name>
<dbReference type="RefSeq" id="WP_224161737.1">
    <property type="nucleotide sequence ID" value="NZ_JAIRBT010000001.1"/>
</dbReference>
<organism evidence="1 2">
    <name type="scientific">Aeromonas schubertii</name>
    <dbReference type="NCBI Taxonomy" id="652"/>
    <lineage>
        <taxon>Bacteria</taxon>
        <taxon>Pseudomonadati</taxon>
        <taxon>Pseudomonadota</taxon>
        <taxon>Gammaproteobacteria</taxon>
        <taxon>Aeromonadales</taxon>
        <taxon>Aeromonadaceae</taxon>
        <taxon>Aeromonas</taxon>
    </lineage>
</organism>
<evidence type="ECO:0000313" key="2">
    <source>
        <dbReference type="Proteomes" id="UP000774958"/>
    </source>
</evidence>